<dbReference type="RefSeq" id="WP_044217070.1">
    <property type="nucleotide sequence ID" value="NZ_CAKZLC010000248.1"/>
</dbReference>
<sequence length="96" mass="11788">MKRDGSRISTHEHEDILSWAEAREARPVEVRNFDGEKINDRVRFRFPGEEYPDESDLEWDQFFDIFDREQLEFHFEDIADEALENRNVYQFRPRSY</sequence>
<evidence type="ECO:0000313" key="1">
    <source>
        <dbReference type="EMBL" id="KGE89175.1"/>
    </source>
</evidence>
<reference evidence="1 2" key="1">
    <citation type="journal article" date="2014" name="Int. J. Syst. Evol. Microbiol.">
        <title>Phaeodactylibacter xiamenensis gen. nov., sp. nov., a member of the family Saprospiraceae isolated from the marine alga Phaeodactylum tricornutum.</title>
        <authorList>
            <person name="Chen Z.Jr."/>
            <person name="Lei X."/>
            <person name="Lai Q."/>
            <person name="Li Y."/>
            <person name="Zhang B."/>
            <person name="Zhang J."/>
            <person name="Zhang H."/>
            <person name="Yang L."/>
            <person name="Zheng W."/>
            <person name="Tian Y."/>
            <person name="Yu Z."/>
            <person name="Xu H.Jr."/>
            <person name="Zheng T."/>
        </authorList>
    </citation>
    <scope>NUCLEOTIDE SEQUENCE [LARGE SCALE GENOMIC DNA]</scope>
    <source>
        <strain evidence="1 2">KD52</strain>
    </source>
</reference>
<dbReference type="OrthoDB" id="9808866at2"/>
<comment type="caution">
    <text evidence="1">The sequence shown here is derived from an EMBL/GenBank/DDBJ whole genome shotgun (WGS) entry which is preliminary data.</text>
</comment>
<dbReference type="Proteomes" id="UP000029736">
    <property type="component" value="Unassembled WGS sequence"/>
</dbReference>
<accession>A0A098SAN3</accession>
<protein>
    <recommendedName>
        <fullName evidence="3">1,4-alpha-glucan branching enzyme</fullName>
    </recommendedName>
</protein>
<gene>
    <name evidence="1" type="ORF">IX84_05295</name>
</gene>
<name>A0A098SAN3_9BACT</name>
<keyword evidence="2" id="KW-1185">Reference proteome</keyword>
<organism evidence="1 2">
    <name type="scientific">Phaeodactylibacter xiamenensis</name>
    <dbReference type="NCBI Taxonomy" id="1524460"/>
    <lineage>
        <taxon>Bacteria</taxon>
        <taxon>Pseudomonadati</taxon>
        <taxon>Bacteroidota</taxon>
        <taxon>Saprospiria</taxon>
        <taxon>Saprospirales</taxon>
        <taxon>Haliscomenobacteraceae</taxon>
        <taxon>Phaeodactylibacter</taxon>
    </lineage>
</organism>
<dbReference type="AlphaFoldDB" id="A0A098SAN3"/>
<dbReference type="EMBL" id="JPOS01000012">
    <property type="protein sequence ID" value="KGE89175.1"/>
    <property type="molecule type" value="Genomic_DNA"/>
</dbReference>
<evidence type="ECO:0000313" key="2">
    <source>
        <dbReference type="Proteomes" id="UP000029736"/>
    </source>
</evidence>
<evidence type="ECO:0008006" key="3">
    <source>
        <dbReference type="Google" id="ProtNLM"/>
    </source>
</evidence>
<proteinExistence type="predicted"/>